<feature type="region of interest" description="Disordered" evidence="21">
    <location>
        <begin position="205"/>
        <end position="228"/>
    </location>
</feature>
<keyword evidence="5" id="KW-0479">Metal-binding</keyword>
<dbReference type="InterPro" id="IPR036397">
    <property type="entry name" value="RNaseH_sf"/>
</dbReference>
<keyword evidence="4" id="KW-0540">Nuclease</keyword>
<dbReference type="GO" id="GO:0032196">
    <property type="term" value="P:transposition"/>
    <property type="evidence" value="ECO:0007669"/>
    <property type="project" value="UniProtKB-KW"/>
</dbReference>
<evidence type="ECO:0000256" key="13">
    <source>
        <dbReference type="ARBA" id="ARBA00023172"/>
    </source>
</evidence>
<dbReference type="PROSITE" id="PS00141">
    <property type="entry name" value="ASP_PROTEASE"/>
    <property type="match status" value="1"/>
</dbReference>
<keyword evidence="6" id="KW-0255">Endonuclease</keyword>
<proteinExistence type="predicted"/>
<dbReference type="GO" id="GO:0003887">
    <property type="term" value="F:DNA-directed DNA polymerase activity"/>
    <property type="evidence" value="ECO:0007669"/>
    <property type="project" value="UniProtKB-KW"/>
</dbReference>
<evidence type="ECO:0000256" key="4">
    <source>
        <dbReference type="ARBA" id="ARBA00022722"/>
    </source>
</evidence>
<comment type="function">
    <text evidence="20">Capsid protein (CA) is the structural component of the virus-like particle (VLP), forming the shell that encapsulates the retrotransposons dimeric RNA genome. The particles are assembled from trimer-clustered units and there are holes in the capsid shells that allow for the diffusion of macromolecules. CA also has nucleocapsid-like chaperone activity, promoting primer tRNA(i)-Met annealing to the multipartite primer-binding site (PBS), dimerization of Ty1 RNA and initiation of reverse transcription.</text>
</comment>
<dbReference type="PANTHER" id="PTHR42648">
    <property type="entry name" value="TRANSPOSASE, PUTATIVE-RELATED"/>
    <property type="match status" value="1"/>
</dbReference>
<evidence type="ECO:0000256" key="15">
    <source>
        <dbReference type="ARBA" id="ARBA00030524"/>
    </source>
</evidence>
<keyword evidence="13" id="KW-0233">DNA recombination</keyword>
<keyword evidence="8" id="KW-0460">Magnesium</keyword>
<dbReference type="OrthoDB" id="3544839at2759"/>
<dbReference type="GO" id="GO:0006310">
    <property type="term" value="P:DNA recombination"/>
    <property type="evidence" value="ECO:0007669"/>
    <property type="project" value="UniProtKB-KW"/>
</dbReference>
<evidence type="ECO:0000256" key="2">
    <source>
        <dbReference type="ARBA" id="ARBA00022679"/>
    </source>
</evidence>
<keyword evidence="24" id="KW-1185">Reference proteome</keyword>
<accession>A0A9Q3I2R1</accession>
<keyword evidence="2" id="KW-0808">Transferase</keyword>
<comment type="catalytic activity">
    <reaction evidence="19">
        <text>DNA(n) + a 2'-deoxyribonucleoside 5'-triphosphate = DNA(n+1) + diphosphate</text>
        <dbReference type="Rhea" id="RHEA:22508"/>
        <dbReference type="Rhea" id="RHEA-COMP:17339"/>
        <dbReference type="Rhea" id="RHEA-COMP:17340"/>
        <dbReference type="ChEBI" id="CHEBI:33019"/>
        <dbReference type="ChEBI" id="CHEBI:61560"/>
        <dbReference type="ChEBI" id="CHEBI:173112"/>
        <dbReference type="EC" id="2.7.7.7"/>
    </reaction>
</comment>
<evidence type="ECO:0000256" key="21">
    <source>
        <dbReference type="SAM" id="MobiDB-lite"/>
    </source>
</evidence>
<feature type="domain" description="Integrase catalytic" evidence="22">
    <location>
        <begin position="393"/>
        <end position="557"/>
    </location>
</feature>
<dbReference type="InterPro" id="IPR012337">
    <property type="entry name" value="RNaseH-like_sf"/>
</dbReference>
<dbReference type="InterPro" id="IPR039537">
    <property type="entry name" value="Retrotran_Ty1/copia-like"/>
</dbReference>
<evidence type="ECO:0000256" key="3">
    <source>
        <dbReference type="ARBA" id="ARBA00022695"/>
    </source>
</evidence>
<sequence>MPEPKNVADDNINVIMEADKQAEIFQRFISLAEKIRPQLQADGANFNLYVNSNIYGAVTSCIFTSDARQIFQALKDQFNRPSWSSVVYHANIIFCNSSDQSENINDYAMTITEAVQNLENQLGQIDSEMLTTLAIYFAVPSMHQLITPAMNTLMATNPNIKVCPDDLLNMIRKISMALPSFDHSTKIARLNAASKFGKIDSLTIGNQQSSKRPTTKNAMIPSSSCQIEPRVPNSQFPRHYCSEMGHWSPNCPIKTKATEMKARAQQQPANVASMGVVPLLEDHEALLDSGATHSVVGKLLLFTSLTTTDMTSLNNPLSSTVSILTSTNSSLNSDSLLWHRRVAHLLLRHLKRMQKSNAISGIPNVSFHDIKLCHNCSIAKSQHCPVKTASRQCIKGPGDLIVADLMGPYEVSLSHKKYILMIQDAFLRVVVAIPLSDKSESKTSLINWMKQFTNVTPYKIKTIRMYNGTKFKNSVLHEFLTQHGIIHEYSMLYEHHQNGRIKQRNRTISEMAHTSLIAAKLPSFLWPWAFRHSVWIFNRFLHADSDKTPFEVLGKRCPSLELLRVFSAKSYLYNHKFKKDFSPGATVGYHLGVLEDSKVWLFWVPTRKDIVKPASVSFDELNFYDARMVGSNVSSLQVNDIFDNSMVNKLNLQDESILDISNHRGLQLSIPSTYREAMISGNKADWLSAIAQEIGSMATEKVLMPCDLHDALKEVPHKSILGMNVNYNETFAPTPTFNSLHLLFSTACLKNWNVRTFELKVAFLHSLIDKPIYIWPPIGMDVPKHKVLKLNKALYGTKQASRCWWLHLKGILQQIGFMNNKEAPSTYTLNRGDQAILWVHVDDGMLTALSDALMNTLIKQLNSYLKIV</sequence>
<comment type="catalytic activity">
    <reaction evidence="18">
        <text>DNA(n) + a 2'-deoxyribonucleoside 5'-triphosphate = DNA(n+1) + diphosphate</text>
        <dbReference type="Rhea" id="RHEA:22508"/>
        <dbReference type="Rhea" id="RHEA-COMP:17339"/>
        <dbReference type="Rhea" id="RHEA-COMP:17340"/>
        <dbReference type="ChEBI" id="CHEBI:33019"/>
        <dbReference type="ChEBI" id="CHEBI:61560"/>
        <dbReference type="ChEBI" id="CHEBI:173112"/>
        <dbReference type="EC" id="2.7.7.49"/>
    </reaction>
</comment>
<dbReference type="PROSITE" id="PS50994">
    <property type="entry name" value="INTEGRASE"/>
    <property type="match status" value="1"/>
</dbReference>
<dbReference type="GO" id="GO:0004519">
    <property type="term" value="F:endonuclease activity"/>
    <property type="evidence" value="ECO:0007669"/>
    <property type="project" value="UniProtKB-KW"/>
</dbReference>
<comment type="caution">
    <text evidence="23">The sequence shown here is derived from an EMBL/GenBank/DDBJ whole genome shotgun (WGS) entry which is preliminary data.</text>
</comment>
<reference evidence="23" key="1">
    <citation type="submission" date="2021-03" db="EMBL/GenBank/DDBJ databases">
        <title>Draft genome sequence of rust myrtle Austropuccinia psidii MF-1, a brazilian biotype.</title>
        <authorList>
            <person name="Quecine M.C."/>
            <person name="Pachon D.M.R."/>
            <person name="Bonatelli M.L."/>
            <person name="Correr F.H."/>
            <person name="Franceschini L.M."/>
            <person name="Leite T.F."/>
            <person name="Margarido G.R.A."/>
            <person name="Almeida C.A."/>
            <person name="Ferrarezi J.A."/>
            <person name="Labate C.A."/>
        </authorList>
    </citation>
    <scope>NUCLEOTIDE SEQUENCE</scope>
    <source>
        <strain evidence="23">MF-1</strain>
    </source>
</reference>
<gene>
    <name evidence="23" type="ORF">O181_067081</name>
</gene>
<dbReference type="Pfam" id="PF13976">
    <property type="entry name" value="gag_pre-integrs"/>
    <property type="match status" value="1"/>
</dbReference>
<dbReference type="GO" id="GO:0005634">
    <property type="term" value="C:nucleus"/>
    <property type="evidence" value="ECO:0007669"/>
    <property type="project" value="UniProtKB-ARBA"/>
</dbReference>
<dbReference type="Pfam" id="PF07727">
    <property type="entry name" value="RVT_2"/>
    <property type="match status" value="1"/>
</dbReference>
<dbReference type="GO" id="GO:0046872">
    <property type="term" value="F:metal ion binding"/>
    <property type="evidence" value="ECO:0007669"/>
    <property type="project" value="UniProtKB-KW"/>
</dbReference>
<evidence type="ECO:0000256" key="12">
    <source>
        <dbReference type="ARBA" id="ARBA00022932"/>
    </source>
</evidence>
<dbReference type="EMBL" id="AVOT02033463">
    <property type="protein sequence ID" value="MBW0527366.1"/>
    <property type="molecule type" value="Genomic_DNA"/>
</dbReference>
<dbReference type="GO" id="GO:0004190">
    <property type="term" value="F:aspartic-type endopeptidase activity"/>
    <property type="evidence" value="ECO:0007669"/>
    <property type="project" value="InterPro"/>
</dbReference>
<evidence type="ECO:0000256" key="19">
    <source>
        <dbReference type="ARBA" id="ARBA00049244"/>
    </source>
</evidence>
<keyword evidence="3" id="KW-0548">Nucleotidyltransferase</keyword>
<keyword evidence="7" id="KW-0378">Hydrolase</keyword>
<dbReference type="Proteomes" id="UP000765509">
    <property type="component" value="Unassembled WGS sequence"/>
</dbReference>
<dbReference type="Gene3D" id="3.30.420.10">
    <property type="entry name" value="Ribonuclease H-like superfamily/Ribonuclease H"/>
    <property type="match status" value="1"/>
</dbReference>
<evidence type="ECO:0000256" key="8">
    <source>
        <dbReference type="ARBA" id="ARBA00022842"/>
    </source>
</evidence>
<evidence type="ECO:0000256" key="16">
    <source>
        <dbReference type="ARBA" id="ARBA00032154"/>
    </source>
</evidence>
<dbReference type="InterPro" id="IPR001969">
    <property type="entry name" value="Aspartic_peptidase_AS"/>
</dbReference>
<evidence type="ECO:0000256" key="17">
    <source>
        <dbReference type="ARBA" id="ARBA00033113"/>
    </source>
</evidence>
<evidence type="ECO:0000256" key="5">
    <source>
        <dbReference type="ARBA" id="ARBA00022723"/>
    </source>
</evidence>
<dbReference type="GO" id="GO:0003723">
    <property type="term" value="F:RNA binding"/>
    <property type="evidence" value="ECO:0007669"/>
    <property type="project" value="UniProtKB-KW"/>
</dbReference>
<evidence type="ECO:0000313" key="24">
    <source>
        <dbReference type="Proteomes" id="UP000765509"/>
    </source>
</evidence>
<dbReference type="InterPro" id="IPR025724">
    <property type="entry name" value="GAG-pre-integrase_dom"/>
</dbReference>
<keyword evidence="1" id="KW-0815">Transposition</keyword>
<evidence type="ECO:0000256" key="6">
    <source>
        <dbReference type="ARBA" id="ARBA00022759"/>
    </source>
</evidence>
<evidence type="ECO:0000256" key="7">
    <source>
        <dbReference type="ARBA" id="ARBA00022801"/>
    </source>
</evidence>
<dbReference type="InterPro" id="IPR001584">
    <property type="entry name" value="Integrase_cat-core"/>
</dbReference>
<dbReference type="InterPro" id="IPR013103">
    <property type="entry name" value="RVT_2"/>
</dbReference>
<keyword evidence="9" id="KW-0694">RNA-binding</keyword>
<evidence type="ECO:0000256" key="18">
    <source>
        <dbReference type="ARBA" id="ARBA00048173"/>
    </source>
</evidence>
<keyword evidence="11" id="KW-0695">RNA-directed DNA polymerase</keyword>
<dbReference type="AlphaFoldDB" id="A0A9Q3I2R1"/>
<evidence type="ECO:0000256" key="11">
    <source>
        <dbReference type="ARBA" id="ARBA00022918"/>
    </source>
</evidence>
<dbReference type="GO" id="GO:0003964">
    <property type="term" value="F:RNA-directed DNA polymerase activity"/>
    <property type="evidence" value="ECO:0007669"/>
    <property type="project" value="UniProtKB-KW"/>
</dbReference>
<dbReference type="PANTHER" id="PTHR42648:SF11">
    <property type="entry name" value="TRANSPOSON TY4-P GAG-POL POLYPROTEIN"/>
    <property type="match status" value="1"/>
</dbReference>
<name>A0A9Q3I2R1_9BASI</name>
<evidence type="ECO:0000256" key="9">
    <source>
        <dbReference type="ARBA" id="ARBA00022884"/>
    </source>
</evidence>
<dbReference type="SUPFAM" id="SSF53098">
    <property type="entry name" value="Ribonuclease H-like"/>
    <property type="match status" value="1"/>
</dbReference>
<evidence type="ECO:0000256" key="14">
    <source>
        <dbReference type="ARBA" id="ARBA00023268"/>
    </source>
</evidence>
<protein>
    <recommendedName>
        <fullName evidence="15">Gag-Pol-p199</fullName>
    </recommendedName>
    <alternativeName>
        <fullName evidence="16">TY1A-TY1B</fullName>
    </alternativeName>
    <alternativeName>
        <fullName evidence="17">p190</fullName>
    </alternativeName>
</protein>
<keyword evidence="12" id="KW-0239">DNA-directed DNA polymerase</keyword>
<organism evidence="23 24">
    <name type="scientific">Austropuccinia psidii MF-1</name>
    <dbReference type="NCBI Taxonomy" id="1389203"/>
    <lineage>
        <taxon>Eukaryota</taxon>
        <taxon>Fungi</taxon>
        <taxon>Dikarya</taxon>
        <taxon>Basidiomycota</taxon>
        <taxon>Pucciniomycotina</taxon>
        <taxon>Pucciniomycetes</taxon>
        <taxon>Pucciniales</taxon>
        <taxon>Sphaerophragmiaceae</taxon>
        <taxon>Austropuccinia</taxon>
    </lineage>
</organism>
<evidence type="ECO:0000256" key="10">
    <source>
        <dbReference type="ARBA" id="ARBA00022908"/>
    </source>
</evidence>
<evidence type="ECO:0000256" key="20">
    <source>
        <dbReference type="ARBA" id="ARBA00057243"/>
    </source>
</evidence>
<evidence type="ECO:0000313" key="23">
    <source>
        <dbReference type="EMBL" id="MBW0527366.1"/>
    </source>
</evidence>
<evidence type="ECO:0000259" key="22">
    <source>
        <dbReference type="PROSITE" id="PS50994"/>
    </source>
</evidence>
<dbReference type="GO" id="GO:0015074">
    <property type="term" value="P:DNA integration"/>
    <property type="evidence" value="ECO:0007669"/>
    <property type="project" value="UniProtKB-KW"/>
</dbReference>
<dbReference type="GO" id="GO:0006508">
    <property type="term" value="P:proteolysis"/>
    <property type="evidence" value="ECO:0007669"/>
    <property type="project" value="InterPro"/>
</dbReference>
<evidence type="ECO:0000256" key="1">
    <source>
        <dbReference type="ARBA" id="ARBA00022578"/>
    </source>
</evidence>
<keyword evidence="10" id="KW-0229">DNA integration</keyword>
<keyword evidence="14" id="KW-0511">Multifunctional enzyme</keyword>